<dbReference type="SUPFAM" id="SSF53448">
    <property type="entry name" value="Nucleotide-diphospho-sugar transferases"/>
    <property type="match status" value="1"/>
</dbReference>
<reference evidence="7" key="1">
    <citation type="journal article" date="2019" name="Int. J. Syst. Evol. Microbiol.">
        <title>The Global Catalogue of Microorganisms (GCM) 10K type strain sequencing project: providing services to taxonomists for standard genome sequencing and annotation.</title>
        <authorList>
            <consortium name="The Broad Institute Genomics Platform"/>
            <consortium name="The Broad Institute Genome Sequencing Center for Infectious Disease"/>
            <person name="Wu L."/>
            <person name="Ma J."/>
        </authorList>
    </citation>
    <scope>NUCLEOTIDE SEQUENCE [LARGE SCALE GENOMIC DNA]</scope>
    <source>
        <strain evidence="7">KACC 14249</strain>
    </source>
</reference>
<dbReference type="InterPro" id="IPR001173">
    <property type="entry name" value="Glyco_trans_2-like"/>
</dbReference>
<dbReference type="PANTHER" id="PTHR43179:SF12">
    <property type="entry name" value="GALACTOFURANOSYLTRANSFERASE GLFT2"/>
    <property type="match status" value="1"/>
</dbReference>
<proteinExistence type="inferred from homology"/>
<dbReference type="EC" id="2.4.-.-" evidence="6"/>
<dbReference type="Gene3D" id="3.90.550.10">
    <property type="entry name" value="Spore Coat Polysaccharide Biosynthesis Protein SpsA, Chain A"/>
    <property type="match status" value="1"/>
</dbReference>
<dbReference type="PANTHER" id="PTHR43179">
    <property type="entry name" value="RHAMNOSYLTRANSFERASE WBBL"/>
    <property type="match status" value="1"/>
</dbReference>
<dbReference type="GO" id="GO:0016757">
    <property type="term" value="F:glycosyltransferase activity"/>
    <property type="evidence" value="ECO:0007669"/>
    <property type="project" value="UniProtKB-KW"/>
</dbReference>
<keyword evidence="7" id="KW-1185">Reference proteome</keyword>
<evidence type="ECO:0000313" key="7">
    <source>
        <dbReference type="Proteomes" id="UP001596189"/>
    </source>
</evidence>
<comment type="similarity">
    <text evidence="2">Belongs to the glycosyltransferase 2 family.</text>
</comment>
<accession>A0ABW1JC95</accession>
<comment type="pathway">
    <text evidence="1">Cell wall biogenesis; cell wall polysaccharide biosynthesis.</text>
</comment>
<protein>
    <submittedName>
        <fullName evidence="6">Glycosyltransferase family 2 protein</fullName>
        <ecNumber evidence="6">2.4.-.-</ecNumber>
    </submittedName>
</protein>
<gene>
    <name evidence="6" type="ORF">ACFQDO_04995</name>
</gene>
<evidence type="ECO:0000256" key="3">
    <source>
        <dbReference type="ARBA" id="ARBA00022676"/>
    </source>
</evidence>
<feature type="domain" description="Glycosyltransferase 2-like" evidence="5">
    <location>
        <begin position="16"/>
        <end position="139"/>
    </location>
</feature>
<sequence>MSAQPQAPAHVSRLGVVVVNYASHQLLADRLPALRALEAPHDVVVVDNLTTGAERSAVGALAHQHGWQVIEADRNLGFGGGMNLGVARAAELGCDAVLLLNPDVDVDPAVVEALLDGARRHPGALVSPRIVLPGGRTWFSGGVLQLATGDLRAGGGPDLTARGSWLTAACLLVPLSTWRAVGGFDDRYFMYWEDVDLSWRAAQQGLPLVVLDDVEVVHHVGGTQSGDAKSPLYFYFNCRNRLLFAAKNLPRRERLRWLLATPRASWRVLRRHGGRKRILRSPRVVLGAVRGTLAGVGALLRPTGAGAG</sequence>
<evidence type="ECO:0000313" key="6">
    <source>
        <dbReference type="EMBL" id="MFC6006483.1"/>
    </source>
</evidence>
<dbReference type="InterPro" id="IPR029044">
    <property type="entry name" value="Nucleotide-diphossugar_trans"/>
</dbReference>
<dbReference type="Pfam" id="PF00535">
    <property type="entry name" value="Glycos_transf_2"/>
    <property type="match status" value="1"/>
</dbReference>
<name>A0ABW1JC95_9ACTN</name>
<dbReference type="CDD" id="cd04186">
    <property type="entry name" value="GT_2_like_c"/>
    <property type="match status" value="1"/>
</dbReference>
<evidence type="ECO:0000256" key="1">
    <source>
        <dbReference type="ARBA" id="ARBA00004776"/>
    </source>
</evidence>
<evidence type="ECO:0000256" key="2">
    <source>
        <dbReference type="ARBA" id="ARBA00006739"/>
    </source>
</evidence>
<comment type="caution">
    <text evidence="6">The sequence shown here is derived from an EMBL/GenBank/DDBJ whole genome shotgun (WGS) entry which is preliminary data.</text>
</comment>
<dbReference type="Proteomes" id="UP001596189">
    <property type="component" value="Unassembled WGS sequence"/>
</dbReference>
<organism evidence="6 7">
    <name type="scientific">Angustibacter luteus</name>
    <dbReference type="NCBI Taxonomy" id="658456"/>
    <lineage>
        <taxon>Bacteria</taxon>
        <taxon>Bacillati</taxon>
        <taxon>Actinomycetota</taxon>
        <taxon>Actinomycetes</taxon>
        <taxon>Kineosporiales</taxon>
        <taxon>Kineosporiaceae</taxon>
    </lineage>
</organism>
<evidence type="ECO:0000259" key="5">
    <source>
        <dbReference type="Pfam" id="PF00535"/>
    </source>
</evidence>
<dbReference type="RefSeq" id="WP_345717970.1">
    <property type="nucleotide sequence ID" value="NZ_BAABFP010000008.1"/>
</dbReference>
<keyword evidence="4 6" id="KW-0808">Transferase</keyword>
<keyword evidence="3 6" id="KW-0328">Glycosyltransferase</keyword>
<evidence type="ECO:0000256" key="4">
    <source>
        <dbReference type="ARBA" id="ARBA00022679"/>
    </source>
</evidence>
<dbReference type="EMBL" id="JBHSRD010000003">
    <property type="protein sequence ID" value="MFC6006483.1"/>
    <property type="molecule type" value="Genomic_DNA"/>
</dbReference>